<dbReference type="InterPro" id="IPR036942">
    <property type="entry name" value="Beta-barrel_TonB_sf"/>
</dbReference>
<dbReference type="Gene3D" id="2.170.130.10">
    <property type="entry name" value="TonB-dependent receptor, plug domain"/>
    <property type="match status" value="1"/>
</dbReference>
<evidence type="ECO:0000256" key="4">
    <source>
        <dbReference type="ARBA" id="ARBA00022692"/>
    </source>
</evidence>
<keyword evidence="5" id="KW-0732">Signal</keyword>
<dbReference type="SUPFAM" id="SSF56935">
    <property type="entry name" value="Porins"/>
    <property type="match status" value="1"/>
</dbReference>
<dbReference type="GO" id="GO:0009279">
    <property type="term" value="C:cell outer membrane"/>
    <property type="evidence" value="ECO:0007669"/>
    <property type="project" value="UniProtKB-SubCell"/>
</dbReference>
<organism evidence="15 16">
    <name type="scientific">Pseudolabrys taiwanensis</name>
    <dbReference type="NCBI Taxonomy" id="331696"/>
    <lineage>
        <taxon>Bacteria</taxon>
        <taxon>Pseudomonadati</taxon>
        <taxon>Pseudomonadota</taxon>
        <taxon>Alphaproteobacteria</taxon>
        <taxon>Hyphomicrobiales</taxon>
        <taxon>Xanthobacteraceae</taxon>
        <taxon>Pseudolabrys</taxon>
    </lineage>
</organism>
<proteinExistence type="inferred from homology"/>
<dbReference type="EMBL" id="CP031417">
    <property type="protein sequence ID" value="AXK82889.1"/>
    <property type="molecule type" value="Genomic_DNA"/>
</dbReference>
<evidence type="ECO:0000256" key="12">
    <source>
        <dbReference type="SAM" id="MobiDB-lite"/>
    </source>
</evidence>
<dbReference type="PANTHER" id="PTHR30069">
    <property type="entry name" value="TONB-DEPENDENT OUTER MEMBRANE RECEPTOR"/>
    <property type="match status" value="1"/>
</dbReference>
<accession>A0A346A142</accession>
<comment type="similarity">
    <text evidence="10 11">Belongs to the TonB-dependent receptor family.</text>
</comment>
<evidence type="ECO:0000256" key="11">
    <source>
        <dbReference type="RuleBase" id="RU003357"/>
    </source>
</evidence>
<dbReference type="InterPro" id="IPR000531">
    <property type="entry name" value="Beta-barrel_TonB"/>
</dbReference>
<evidence type="ECO:0000256" key="9">
    <source>
        <dbReference type="ARBA" id="ARBA00023237"/>
    </source>
</evidence>
<dbReference type="CDD" id="cd01347">
    <property type="entry name" value="ligand_gated_channel"/>
    <property type="match status" value="1"/>
</dbReference>
<keyword evidence="9 10" id="KW-0998">Cell outer membrane</keyword>
<evidence type="ECO:0000256" key="6">
    <source>
        <dbReference type="ARBA" id="ARBA00023077"/>
    </source>
</evidence>
<dbReference type="PANTHER" id="PTHR30069:SF29">
    <property type="entry name" value="HEMOGLOBIN AND HEMOGLOBIN-HAPTOGLOBIN-BINDING PROTEIN 1-RELATED"/>
    <property type="match status" value="1"/>
</dbReference>
<evidence type="ECO:0000256" key="10">
    <source>
        <dbReference type="PROSITE-ProRule" id="PRU01360"/>
    </source>
</evidence>
<dbReference type="GO" id="GO:0015344">
    <property type="term" value="F:siderophore uptake transmembrane transporter activity"/>
    <property type="evidence" value="ECO:0007669"/>
    <property type="project" value="TreeGrafter"/>
</dbReference>
<feature type="region of interest" description="Disordered" evidence="12">
    <location>
        <begin position="43"/>
        <end position="70"/>
    </location>
</feature>
<keyword evidence="6 11" id="KW-0798">TonB box</keyword>
<evidence type="ECO:0000259" key="13">
    <source>
        <dbReference type="Pfam" id="PF00593"/>
    </source>
</evidence>
<keyword evidence="8 15" id="KW-0675">Receptor</keyword>
<evidence type="ECO:0000313" key="16">
    <source>
        <dbReference type="Proteomes" id="UP000254889"/>
    </source>
</evidence>
<comment type="subcellular location">
    <subcellularLocation>
        <location evidence="1 10">Cell outer membrane</location>
        <topology evidence="1 10">Multi-pass membrane protein</topology>
    </subcellularLocation>
</comment>
<gene>
    <name evidence="15" type="ORF">DW352_21605</name>
</gene>
<evidence type="ECO:0000256" key="8">
    <source>
        <dbReference type="ARBA" id="ARBA00023170"/>
    </source>
</evidence>
<dbReference type="Pfam" id="PF00593">
    <property type="entry name" value="TonB_dep_Rec_b-barrel"/>
    <property type="match status" value="1"/>
</dbReference>
<evidence type="ECO:0000256" key="2">
    <source>
        <dbReference type="ARBA" id="ARBA00022448"/>
    </source>
</evidence>
<evidence type="ECO:0000256" key="1">
    <source>
        <dbReference type="ARBA" id="ARBA00004571"/>
    </source>
</evidence>
<feature type="domain" description="TonB-dependent receptor-like beta-barrel" evidence="13">
    <location>
        <begin position="268"/>
        <end position="691"/>
    </location>
</feature>
<dbReference type="InterPro" id="IPR012910">
    <property type="entry name" value="Plug_dom"/>
</dbReference>
<evidence type="ECO:0000256" key="7">
    <source>
        <dbReference type="ARBA" id="ARBA00023136"/>
    </source>
</evidence>
<dbReference type="Pfam" id="PF07715">
    <property type="entry name" value="Plug"/>
    <property type="match status" value="1"/>
</dbReference>
<evidence type="ECO:0000259" key="14">
    <source>
        <dbReference type="Pfam" id="PF07715"/>
    </source>
</evidence>
<keyword evidence="16" id="KW-1185">Reference proteome</keyword>
<feature type="domain" description="TonB-dependent receptor plug" evidence="14">
    <location>
        <begin position="97"/>
        <end position="199"/>
    </location>
</feature>
<dbReference type="InterPro" id="IPR039426">
    <property type="entry name" value="TonB-dep_rcpt-like"/>
</dbReference>
<keyword evidence="3 10" id="KW-1134">Transmembrane beta strand</keyword>
<dbReference type="PROSITE" id="PS52016">
    <property type="entry name" value="TONB_DEPENDENT_REC_3"/>
    <property type="match status" value="1"/>
</dbReference>
<dbReference type="Proteomes" id="UP000254889">
    <property type="component" value="Chromosome"/>
</dbReference>
<dbReference type="InterPro" id="IPR037066">
    <property type="entry name" value="Plug_dom_sf"/>
</dbReference>
<keyword evidence="7 10" id="KW-0472">Membrane</keyword>
<evidence type="ECO:0000256" key="3">
    <source>
        <dbReference type="ARBA" id="ARBA00022452"/>
    </source>
</evidence>
<keyword evidence="4 10" id="KW-0812">Transmembrane</keyword>
<name>A0A346A142_9HYPH</name>
<evidence type="ECO:0000256" key="5">
    <source>
        <dbReference type="ARBA" id="ARBA00022729"/>
    </source>
</evidence>
<keyword evidence="2 10" id="KW-0813">Transport</keyword>
<dbReference type="OrthoDB" id="9760333at2"/>
<dbReference type="GO" id="GO:0044718">
    <property type="term" value="P:siderophore transmembrane transport"/>
    <property type="evidence" value="ECO:0007669"/>
    <property type="project" value="TreeGrafter"/>
</dbReference>
<sequence>MSRISINRTGMDGGKRAGLRRSLLRSCAPIVCVLAAMHAGGAAAQSRSGVTPSPRESGGEATTSERVQLPTIDVQGEGTSSSLQPLGATLPEPTMLRTATQSISVVERRQIEQTNPTSLLDILATVPGVSVARAGGIGGQVYLRGFTTNSFRVPMYVDGDRFRGRNTLQLSYFAPEEIERVEVVRGPASVLYGSEALSGLINIVTRSPKGDPNGPFRFTGGGWSAGYGSAANSFDTYEWAQGAGHGFDVLGGVSGRWGNDYRTPAGTAINSDYRSLGGSFKLGYSPTLDQRIEFTFRKYTETDGRAGGVGGAPGYPYMTVRQSPNEVTMARLAYKGDFDSGLFRHIEASTYINYFDTTLSTVNNTVATRTVTSSSHVMGPLVYGGRVQGTMPFQGPLGEWKTTIGADTFREERPGSEQWSQTVTRNAAGRVTSVTYSGNAKSGPDTSQTNVGAFVLNEWTPFRALTLSAGGRYDWFNTTSDLSPIPAVMVPAFIGRDNVTNTAPTGSFGLVYRVLPMLDLIGNVATSFRQPTNSEMYSASATTVPNPYLEPEKGVTYEGGFNVHTDSGNVKITAYNSRYENFLQTVAVRYQGAAGYTQTQNVAEAEVKGIELEGRWQATPQINVFGSAAYTYGTNLTTGVPLPYIAPFRGRVGVQYVAADASYSVMGVVDWATQKSRIDTSQEYETAAYAVPKIYATLHLGKLVSPTLGDTKLILGLENIFDTAYRDASTFANVSYPQSLTNPLLEVGRNFTVKVQHTF</sequence>
<dbReference type="KEGG" id="ptaw:DW352_21605"/>
<dbReference type="AlphaFoldDB" id="A0A346A142"/>
<protein>
    <submittedName>
        <fullName evidence="15">TonB-dependent receptor</fullName>
    </submittedName>
</protein>
<reference evidence="15 16" key="1">
    <citation type="submission" date="2018-07" db="EMBL/GenBank/DDBJ databases">
        <authorList>
            <person name="Quirk P.G."/>
            <person name="Krulwich T.A."/>
        </authorList>
    </citation>
    <scope>NUCLEOTIDE SEQUENCE [LARGE SCALE GENOMIC DNA]</scope>
    <source>
        <strain evidence="15 16">CC-BB4</strain>
    </source>
</reference>
<dbReference type="Gene3D" id="2.40.170.20">
    <property type="entry name" value="TonB-dependent receptor, beta-barrel domain"/>
    <property type="match status" value="1"/>
</dbReference>
<evidence type="ECO:0000313" key="15">
    <source>
        <dbReference type="EMBL" id="AXK82889.1"/>
    </source>
</evidence>